<organism evidence="2">
    <name type="scientific">Brassica napus</name>
    <name type="common">Rape</name>
    <dbReference type="NCBI Taxonomy" id="3708"/>
    <lineage>
        <taxon>Eukaryota</taxon>
        <taxon>Viridiplantae</taxon>
        <taxon>Streptophyta</taxon>
        <taxon>Embryophyta</taxon>
        <taxon>Tracheophyta</taxon>
        <taxon>Spermatophyta</taxon>
        <taxon>Magnoliopsida</taxon>
        <taxon>eudicotyledons</taxon>
        <taxon>Gunneridae</taxon>
        <taxon>Pentapetalae</taxon>
        <taxon>rosids</taxon>
        <taxon>malvids</taxon>
        <taxon>Brassicales</taxon>
        <taxon>Brassicaceae</taxon>
        <taxon>Brassiceae</taxon>
        <taxon>Brassica</taxon>
    </lineage>
</organism>
<dbReference type="InterPro" id="IPR002156">
    <property type="entry name" value="RNaseH_domain"/>
</dbReference>
<dbReference type="Pfam" id="PF13456">
    <property type="entry name" value="RVT_3"/>
    <property type="match status" value="1"/>
</dbReference>
<sequence length="99" mass="11150">MALITMVRLNYTNLIFETDCKELVQALYEKNGHPSIHVYIQDIQHLLAKIGHHRIVKVAKYIGDGFRGRQGNADGIAKEALSLENNACPCVVFCYAFLD</sequence>
<dbReference type="Gramene" id="CDY03820">
    <property type="protein sequence ID" value="CDY03820"/>
    <property type="gene ID" value="GSBRNA2T00117255001"/>
</dbReference>
<evidence type="ECO:0000313" key="2">
    <source>
        <dbReference type="EMBL" id="CAF2075986.1"/>
    </source>
</evidence>
<dbReference type="AlphaFoldDB" id="A0A816RND4"/>
<evidence type="ECO:0000259" key="1">
    <source>
        <dbReference type="Pfam" id="PF13456"/>
    </source>
</evidence>
<feature type="domain" description="RNase H type-1" evidence="1">
    <location>
        <begin position="2"/>
        <end position="49"/>
    </location>
</feature>
<name>A0A816RND4_BRANA</name>
<gene>
    <name evidence="2" type="ORF">DARMORV10_C01P38230.1</name>
</gene>
<proteinExistence type="predicted"/>
<accession>A0A816RND4</accession>
<dbReference type="GO" id="GO:0003676">
    <property type="term" value="F:nucleic acid binding"/>
    <property type="evidence" value="ECO:0007669"/>
    <property type="project" value="InterPro"/>
</dbReference>
<protein>
    <submittedName>
        <fullName evidence="2">(rape) hypothetical protein</fullName>
    </submittedName>
</protein>
<dbReference type="Proteomes" id="UP001295469">
    <property type="component" value="Chromosome C01"/>
</dbReference>
<reference evidence="2" key="1">
    <citation type="submission" date="2021-01" db="EMBL/GenBank/DDBJ databases">
        <authorList>
            <consortium name="Genoscope - CEA"/>
            <person name="William W."/>
        </authorList>
    </citation>
    <scope>NUCLEOTIDE SEQUENCE</scope>
</reference>
<dbReference type="GO" id="GO:0004523">
    <property type="term" value="F:RNA-DNA hybrid ribonuclease activity"/>
    <property type="evidence" value="ECO:0007669"/>
    <property type="project" value="InterPro"/>
</dbReference>
<dbReference type="EMBL" id="HG994365">
    <property type="protein sequence ID" value="CAF2075986.1"/>
    <property type="molecule type" value="Genomic_DNA"/>
</dbReference>